<dbReference type="AlphaFoldDB" id="A0A7I8LJA7"/>
<keyword evidence="3" id="KW-1185">Reference proteome</keyword>
<feature type="domain" description="DUF7086" evidence="1">
    <location>
        <begin position="1"/>
        <end position="107"/>
    </location>
</feature>
<dbReference type="EMBL" id="LR746279">
    <property type="protein sequence ID" value="CAA7409398.1"/>
    <property type="molecule type" value="Genomic_DNA"/>
</dbReference>
<organism evidence="2 3">
    <name type="scientific">Spirodela intermedia</name>
    <name type="common">Intermediate duckweed</name>
    <dbReference type="NCBI Taxonomy" id="51605"/>
    <lineage>
        <taxon>Eukaryota</taxon>
        <taxon>Viridiplantae</taxon>
        <taxon>Streptophyta</taxon>
        <taxon>Embryophyta</taxon>
        <taxon>Tracheophyta</taxon>
        <taxon>Spermatophyta</taxon>
        <taxon>Magnoliopsida</taxon>
        <taxon>Liliopsida</taxon>
        <taxon>Araceae</taxon>
        <taxon>Lemnoideae</taxon>
        <taxon>Spirodela</taxon>
    </lineage>
</organism>
<sequence length="117" mass="13323">MAHDLAEKYQEVTNLIKHEKPQMHDRARMKWSPATFLKCPGCCHENCLKPVIASKKRAINCLFLIGGTLGCCTIEQLKCFGKHTGNHRNGAKDRIVYLVYLGNCKQLEPEVLFEFDS</sequence>
<reference evidence="2" key="1">
    <citation type="submission" date="2020-02" db="EMBL/GenBank/DDBJ databases">
        <authorList>
            <person name="Scholz U."/>
            <person name="Mascher M."/>
            <person name="Fiebig A."/>
        </authorList>
    </citation>
    <scope>NUCLEOTIDE SEQUENCE</scope>
</reference>
<evidence type="ECO:0000313" key="3">
    <source>
        <dbReference type="Proteomes" id="UP000663760"/>
    </source>
</evidence>
<dbReference type="InterPro" id="IPR055513">
    <property type="entry name" value="DUF7086"/>
</dbReference>
<dbReference type="PANTHER" id="PTHR34272:SF1">
    <property type="entry name" value="EXPRESSED PROTEIN"/>
    <property type="match status" value="1"/>
</dbReference>
<proteinExistence type="predicted"/>
<protein>
    <recommendedName>
        <fullName evidence="1">DUF7086 domain-containing protein</fullName>
    </recommendedName>
</protein>
<evidence type="ECO:0000259" key="1">
    <source>
        <dbReference type="Pfam" id="PF23324"/>
    </source>
</evidence>
<dbReference type="PANTHER" id="PTHR34272">
    <property type="entry name" value="EXPRESSED PROTEIN"/>
    <property type="match status" value="1"/>
</dbReference>
<dbReference type="Pfam" id="PF23324">
    <property type="entry name" value="DUF7086"/>
    <property type="match status" value="1"/>
</dbReference>
<gene>
    <name evidence="2" type="ORF">SI8410_16020076</name>
</gene>
<dbReference type="OrthoDB" id="1900495at2759"/>
<evidence type="ECO:0000313" key="2">
    <source>
        <dbReference type="EMBL" id="CAA7409398.1"/>
    </source>
</evidence>
<accession>A0A7I8LJA7</accession>
<name>A0A7I8LJA7_SPIIN</name>
<dbReference type="Proteomes" id="UP000663760">
    <property type="component" value="Chromosome 16"/>
</dbReference>